<dbReference type="PROSITE" id="PS50850">
    <property type="entry name" value="MFS"/>
    <property type="match status" value="1"/>
</dbReference>
<feature type="transmembrane region" description="Helical" evidence="4">
    <location>
        <begin position="45"/>
        <end position="65"/>
    </location>
</feature>
<dbReference type="GO" id="GO:0022857">
    <property type="term" value="F:transmembrane transporter activity"/>
    <property type="evidence" value="ECO:0007669"/>
    <property type="project" value="InterPro"/>
</dbReference>
<dbReference type="SUPFAM" id="SSF103473">
    <property type="entry name" value="MFS general substrate transporter"/>
    <property type="match status" value="1"/>
</dbReference>
<feature type="transmembrane region" description="Helical" evidence="4">
    <location>
        <begin position="372"/>
        <end position="394"/>
    </location>
</feature>
<evidence type="ECO:0000259" key="5">
    <source>
        <dbReference type="PROSITE" id="PS50850"/>
    </source>
</evidence>
<feature type="transmembrane region" description="Helical" evidence="4">
    <location>
        <begin position="343"/>
        <end position="366"/>
    </location>
</feature>
<feature type="transmembrane region" description="Helical" evidence="4">
    <location>
        <begin position="307"/>
        <end position="331"/>
    </location>
</feature>
<feature type="transmembrane region" description="Helical" evidence="4">
    <location>
        <begin position="219"/>
        <end position="241"/>
    </location>
</feature>
<dbReference type="NCBIfam" id="NF033733">
    <property type="entry name" value="MFS_ArsK"/>
    <property type="match status" value="1"/>
</dbReference>
<feature type="transmembrane region" description="Helical" evidence="4">
    <location>
        <begin position="77"/>
        <end position="96"/>
    </location>
</feature>
<dbReference type="AlphaFoldDB" id="A0A841PBG8"/>
<reference evidence="6 7" key="1">
    <citation type="submission" date="2020-08" db="EMBL/GenBank/DDBJ databases">
        <title>Genomic Encyclopedia of Type Strains, Phase IV (KMG-IV): sequencing the most valuable type-strain genomes for metagenomic binning, comparative biology and taxonomic classification.</title>
        <authorList>
            <person name="Goeker M."/>
        </authorList>
    </citation>
    <scope>NUCLEOTIDE SEQUENCE [LARGE SCALE GENOMIC DNA]</scope>
    <source>
        <strain evidence="6 7">DSM 100039</strain>
    </source>
</reference>
<evidence type="ECO:0000313" key="7">
    <source>
        <dbReference type="Proteomes" id="UP000556329"/>
    </source>
</evidence>
<dbReference type="InterPro" id="IPR020846">
    <property type="entry name" value="MFS_dom"/>
</dbReference>
<feature type="transmembrane region" description="Helical" evidence="4">
    <location>
        <begin position="12"/>
        <end position="33"/>
    </location>
</feature>
<sequence length="413" mass="43641">MPDRSVLRKAIWALGLTQIIGYGTLYYSFSILAPAMAREFGLTEGWVFGALSASLFAGSLFAPTAGCWADRFGAGRIMTIGSVATAVALALCAVSPGRVTFVMALLAMELASSFVLYSAAFVAIVQIGVPRPQRSITHLTLIAGFASTLFWPLTSALHADLTWREVYLLFAALNLGLCLPIHAWLMRLSRRHATATPQERVPTHEAGAALDPRRGRPAFLLMLAGFATEGFVLSAILIHMVPLTAALGLGTAGLFVSTLFGPAQVASRLINMLFGGRLQQTHLAVIAASLLTAGLGTLLLTRPWLPGAFLFVLLFGLGSGLTSIVGGTLPLELFGREGYGARLGWASAARQFTSAFAPFALAFMMARTSVANSLWVLVVVAATGVIAFSAIALLRLGERRVKFAIGGSPEEAS</sequence>
<comment type="caution">
    <text evidence="6">The sequence shown here is derived from an EMBL/GenBank/DDBJ whole genome shotgun (WGS) entry which is preliminary data.</text>
</comment>
<name>A0A841PBG8_9HYPH</name>
<dbReference type="EMBL" id="JACHEF010000005">
    <property type="protein sequence ID" value="MBB6412496.1"/>
    <property type="molecule type" value="Genomic_DNA"/>
</dbReference>
<dbReference type="Gene3D" id="1.20.1250.20">
    <property type="entry name" value="MFS general substrate transporter like domains"/>
    <property type="match status" value="1"/>
</dbReference>
<evidence type="ECO:0000256" key="2">
    <source>
        <dbReference type="ARBA" id="ARBA00022989"/>
    </source>
</evidence>
<feature type="transmembrane region" description="Helical" evidence="4">
    <location>
        <begin position="282"/>
        <end position="301"/>
    </location>
</feature>
<keyword evidence="1 4" id="KW-0812">Transmembrane</keyword>
<proteinExistence type="predicted"/>
<evidence type="ECO:0000256" key="3">
    <source>
        <dbReference type="ARBA" id="ARBA00023136"/>
    </source>
</evidence>
<keyword evidence="2 4" id="KW-1133">Transmembrane helix</keyword>
<keyword evidence="7" id="KW-1185">Reference proteome</keyword>
<feature type="transmembrane region" description="Helical" evidence="4">
    <location>
        <begin position="102"/>
        <end position="124"/>
    </location>
</feature>
<dbReference type="InterPro" id="IPR050327">
    <property type="entry name" value="Proton-linked_MCT"/>
</dbReference>
<dbReference type="InterPro" id="IPR036259">
    <property type="entry name" value="MFS_trans_sf"/>
</dbReference>
<gene>
    <name evidence="6" type="ORF">HNQ71_005186</name>
</gene>
<evidence type="ECO:0000313" key="6">
    <source>
        <dbReference type="EMBL" id="MBB6412496.1"/>
    </source>
</evidence>
<dbReference type="Proteomes" id="UP000556329">
    <property type="component" value="Unassembled WGS sequence"/>
</dbReference>
<dbReference type="PANTHER" id="PTHR11360">
    <property type="entry name" value="MONOCARBOXYLATE TRANSPORTER"/>
    <property type="match status" value="1"/>
</dbReference>
<dbReference type="Pfam" id="PF07690">
    <property type="entry name" value="MFS_1"/>
    <property type="match status" value="1"/>
</dbReference>
<feature type="domain" description="Major facilitator superfamily (MFS) profile" evidence="5">
    <location>
        <begin position="1"/>
        <end position="399"/>
    </location>
</feature>
<evidence type="ECO:0000256" key="4">
    <source>
        <dbReference type="SAM" id="Phobius"/>
    </source>
</evidence>
<accession>A0A841PBG8</accession>
<dbReference type="RefSeq" id="WP_184875473.1">
    <property type="nucleotide sequence ID" value="NZ_JACHEF010000005.1"/>
</dbReference>
<organism evidence="6 7">
    <name type="scientific">Mesorhizobium sangaii</name>
    <dbReference type="NCBI Taxonomy" id="505389"/>
    <lineage>
        <taxon>Bacteria</taxon>
        <taxon>Pseudomonadati</taxon>
        <taxon>Pseudomonadota</taxon>
        <taxon>Alphaproteobacteria</taxon>
        <taxon>Hyphomicrobiales</taxon>
        <taxon>Phyllobacteriaceae</taxon>
        <taxon>Mesorhizobium</taxon>
    </lineage>
</organism>
<evidence type="ECO:0000256" key="1">
    <source>
        <dbReference type="ARBA" id="ARBA00022692"/>
    </source>
</evidence>
<feature type="transmembrane region" description="Helical" evidence="4">
    <location>
        <begin position="136"/>
        <end position="154"/>
    </location>
</feature>
<feature type="transmembrane region" description="Helical" evidence="4">
    <location>
        <begin position="247"/>
        <end position="270"/>
    </location>
</feature>
<protein>
    <submittedName>
        <fullName evidence="6">MFS family permease</fullName>
    </submittedName>
</protein>
<feature type="transmembrane region" description="Helical" evidence="4">
    <location>
        <begin position="166"/>
        <end position="185"/>
    </location>
</feature>
<dbReference type="InterPro" id="IPR011701">
    <property type="entry name" value="MFS"/>
</dbReference>
<dbReference type="PANTHER" id="PTHR11360:SF308">
    <property type="entry name" value="BLL3089 PROTEIN"/>
    <property type="match status" value="1"/>
</dbReference>
<keyword evidence="3 4" id="KW-0472">Membrane</keyword>